<evidence type="ECO:0000313" key="7">
    <source>
        <dbReference type="EMBL" id="KKQ21864.1"/>
    </source>
</evidence>
<keyword evidence="2 7" id="KW-0396">Initiation factor</keyword>
<comment type="similarity">
    <text evidence="1">Belongs to the IF-3 family.</text>
</comment>
<dbReference type="NCBIfam" id="TIGR00168">
    <property type="entry name" value="infC"/>
    <property type="match status" value="1"/>
</dbReference>
<dbReference type="InterPro" id="IPR001288">
    <property type="entry name" value="Translation_initiation_fac_3"/>
</dbReference>
<dbReference type="PANTHER" id="PTHR10938:SF0">
    <property type="entry name" value="TRANSLATION INITIATION FACTOR IF-3, MITOCHONDRIAL"/>
    <property type="match status" value="1"/>
</dbReference>
<organism evidence="7 8">
    <name type="scientific">Candidatus Wolfebacteria bacterium GW2011_GWC1_37_10</name>
    <dbReference type="NCBI Taxonomy" id="1619010"/>
    <lineage>
        <taxon>Bacteria</taxon>
        <taxon>Candidatus Wolfeibacteriota</taxon>
    </lineage>
</organism>
<dbReference type="Gene3D" id="3.30.110.10">
    <property type="entry name" value="Translation initiation factor 3 (IF-3), C-terminal domain"/>
    <property type="match status" value="1"/>
</dbReference>
<accession>A0A0G0IC93</accession>
<dbReference type="AlphaFoldDB" id="A0A0G0IC93"/>
<dbReference type="PANTHER" id="PTHR10938">
    <property type="entry name" value="TRANSLATION INITIATION FACTOR IF-3"/>
    <property type="match status" value="1"/>
</dbReference>
<proteinExistence type="inferred from homology"/>
<dbReference type="Proteomes" id="UP000034044">
    <property type="component" value="Unassembled WGS sequence"/>
</dbReference>
<keyword evidence="3" id="KW-0648">Protein biosynthesis</keyword>
<reference evidence="7 8" key="1">
    <citation type="journal article" date="2015" name="Nature">
        <title>rRNA introns, odd ribosomes, and small enigmatic genomes across a large radiation of phyla.</title>
        <authorList>
            <person name="Brown C.T."/>
            <person name="Hug L.A."/>
            <person name="Thomas B.C."/>
            <person name="Sharon I."/>
            <person name="Castelle C.J."/>
            <person name="Singh A."/>
            <person name="Wilkins M.J."/>
            <person name="Williams K.H."/>
            <person name="Banfield J.F."/>
        </authorList>
    </citation>
    <scope>NUCLEOTIDE SEQUENCE [LARGE SCALE GENOMIC DNA]</scope>
</reference>
<dbReference type="InterPro" id="IPR036788">
    <property type="entry name" value="T_IF-3_C_sf"/>
</dbReference>
<evidence type="ECO:0000256" key="2">
    <source>
        <dbReference type="ARBA" id="ARBA00022540"/>
    </source>
</evidence>
<dbReference type="SUPFAM" id="SSF55200">
    <property type="entry name" value="Translation initiation factor IF3, C-terminal domain"/>
    <property type="match status" value="1"/>
</dbReference>
<dbReference type="GO" id="GO:0043022">
    <property type="term" value="F:ribosome binding"/>
    <property type="evidence" value="ECO:0007669"/>
    <property type="project" value="TreeGrafter"/>
</dbReference>
<protein>
    <recommendedName>
        <fullName evidence="4">Translation initiation factor IF-3</fullName>
    </recommendedName>
</protein>
<gene>
    <name evidence="7" type="ORF">US36_C0012G0023</name>
</gene>
<dbReference type="EMBL" id="LBSR01000012">
    <property type="protein sequence ID" value="KKQ21864.1"/>
    <property type="molecule type" value="Genomic_DNA"/>
</dbReference>
<evidence type="ECO:0000259" key="5">
    <source>
        <dbReference type="Pfam" id="PF00707"/>
    </source>
</evidence>
<evidence type="ECO:0000256" key="3">
    <source>
        <dbReference type="ARBA" id="ARBA00022917"/>
    </source>
</evidence>
<dbReference type="InterPro" id="IPR036787">
    <property type="entry name" value="T_IF-3_N_sf"/>
</dbReference>
<feature type="domain" description="Translation initiation factor 3 N-terminal" evidence="6">
    <location>
        <begin position="1"/>
        <end position="48"/>
    </location>
</feature>
<dbReference type="InterPro" id="IPR019815">
    <property type="entry name" value="Translation_initiation_fac_3_C"/>
</dbReference>
<dbReference type="InterPro" id="IPR019814">
    <property type="entry name" value="Translation_initiation_fac_3_N"/>
</dbReference>
<evidence type="ECO:0000256" key="4">
    <source>
        <dbReference type="NCBIfam" id="TIGR00168"/>
    </source>
</evidence>
<dbReference type="Pfam" id="PF05198">
    <property type="entry name" value="IF3_N"/>
    <property type="match status" value="1"/>
</dbReference>
<evidence type="ECO:0000313" key="8">
    <source>
        <dbReference type="Proteomes" id="UP000034044"/>
    </source>
</evidence>
<name>A0A0G0IC93_9BACT</name>
<dbReference type="Gene3D" id="3.10.20.80">
    <property type="entry name" value="Translation initiation factor 3 (IF-3), N-terminal domain"/>
    <property type="match status" value="1"/>
</dbReference>
<dbReference type="GO" id="GO:0003743">
    <property type="term" value="F:translation initiation factor activity"/>
    <property type="evidence" value="ECO:0007669"/>
    <property type="project" value="UniProtKB-UniRule"/>
</dbReference>
<evidence type="ECO:0000256" key="1">
    <source>
        <dbReference type="ARBA" id="ARBA00005439"/>
    </source>
</evidence>
<dbReference type="SUPFAM" id="SSF54364">
    <property type="entry name" value="Translation initiation factor IF3, N-terminal domain"/>
    <property type="match status" value="1"/>
</dbReference>
<sequence>MPLSEALKIAGDKNLDLIEIVPGAKPPIAKIISFDKFRYQKEKELKKQKTSQKTSELKQIQISARAAQNDMEIKARQLEKFLNEGHKIGIVLVLRGREKYNRDWGRQRLDEFLKLISAEYKITAEPKFGGRGIMMQIANK</sequence>
<comment type="caution">
    <text evidence="7">The sequence shown here is derived from an EMBL/GenBank/DDBJ whole genome shotgun (WGS) entry which is preliminary data.</text>
</comment>
<feature type="domain" description="Translation initiation factor 3 C-terminal" evidence="5">
    <location>
        <begin position="56"/>
        <end position="140"/>
    </location>
</feature>
<dbReference type="GO" id="GO:0032790">
    <property type="term" value="P:ribosome disassembly"/>
    <property type="evidence" value="ECO:0007669"/>
    <property type="project" value="TreeGrafter"/>
</dbReference>
<evidence type="ECO:0000259" key="6">
    <source>
        <dbReference type="Pfam" id="PF05198"/>
    </source>
</evidence>
<dbReference type="Pfam" id="PF00707">
    <property type="entry name" value="IF3_C"/>
    <property type="match status" value="1"/>
</dbReference>
<dbReference type="GO" id="GO:0005737">
    <property type="term" value="C:cytoplasm"/>
    <property type="evidence" value="ECO:0007669"/>
    <property type="project" value="UniProtKB-ARBA"/>
</dbReference>